<name>A0A7G3B5Y9_LUTLO</name>
<protein>
    <submittedName>
        <fullName evidence="1">Uncharacterized protein</fullName>
    </submittedName>
</protein>
<sequence>MTQNVIWRRWFLNKEWFILRKTLNPFNGFLNVPNLISINHEGVFIANFLSNQLTTINVTRYISSDFNFECSKAQFEVLLTQFADSIIGISHPTHLSGIGGISGFKKFLNSFIFSFLDLFKHFNGFCWCDDIRYIAEINRRYQKLGFHGA</sequence>
<organism evidence="1">
    <name type="scientific">Lutzomyia longipalpis</name>
    <name type="common">Sand fly</name>
    <dbReference type="NCBI Taxonomy" id="7200"/>
    <lineage>
        <taxon>Eukaryota</taxon>
        <taxon>Metazoa</taxon>
        <taxon>Ecdysozoa</taxon>
        <taxon>Arthropoda</taxon>
        <taxon>Hexapoda</taxon>
        <taxon>Insecta</taxon>
        <taxon>Pterygota</taxon>
        <taxon>Neoptera</taxon>
        <taxon>Endopterygota</taxon>
        <taxon>Diptera</taxon>
        <taxon>Nematocera</taxon>
        <taxon>Psychodoidea</taxon>
        <taxon>Psychodidae</taxon>
        <taxon>Lutzomyia</taxon>
        <taxon>Lutzomyia</taxon>
    </lineage>
</organism>
<reference evidence="1" key="1">
    <citation type="journal article" date="2020" name="BMC">
        <title>Leishmania infection induces a limited differential gene expression in the sand fly midgut.</title>
        <authorList>
            <person name="Coutinho-Abreu I.V."/>
            <person name="Serafim T.D."/>
            <person name="Meneses C."/>
            <person name="Kamhawi S."/>
            <person name="Oliveira F."/>
            <person name="Valenzuela J.G."/>
        </authorList>
    </citation>
    <scope>NUCLEOTIDE SEQUENCE</scope>
    <source>
        <strain evidence="1">Jacobina</strain>
        <tissue evidence="1">Midgut</tissue>
    </source>
</reference>
<dbReference type="AlphaFoldDB" id="A0A7G3B5Y9"/>
<proteinExistence type="predicted"/>
<evidence type="ECO:0000313" key="1">
    <source>
        <dbReference type="EMBL" id="MBC1179728.1"/>
    </source>
</evidence>
<dbReference type="EMBL" id="GITU01011025">
    <property type="protein sequence ID" value="MBC1179728.1"/>
    <property type="molecule type" value="Transcribed_RNA"/>
</dbReference>
<accession>A0A7G3B5Y9</accession>